<protein>
    <submittedName>
        <fullName evidence="2">Uncharacterized protein</fullName>
    </submittedName>
</protein>
<organism evidence="2">
    <name type="scientific">uncultured Woeseiaceae bacterium</name>
    <dbReference type="NCBI Taxonomy" id="1983305"/>
    <lineage>
        <taxon>Bacteria</taxon>
        <taxon>Pseudomonadati</taxon>
        <taxon>Pseudomonadota</taxon>
        <taxon>Gammaproteobacteria</taxon>
        <taxon>Woeseiales</taxon>
        <taxon>Woeseiaceae</taxon>
        <taxon>environmental samples</taxon>
    </lineage>
</organism>
<gene>
    <name evidence="2" type="ORF">JTBM06_V1_630001</name>
</gene>
<dbReference type="AlphaFoldDB" id="A0A7D9H4I6"/>
<feature type="transmembrane region" description="Helical" evidence="1">
    <location>
        <begin position="6"/>
        <end position="27"/>
    </location>
</feature>
<proteinExistence type="predicted"/>
<keyword evidence="1" id="KW-0812">Transmembrane</keyword>
<name>A0A7D9H4I6_9GAMM</name>
<evidence type="ECO:0000313" key="2">
    <source>
        <dbReference type="EMBL" id="VUX56330.1"/>
    </source>
</evidence>
<accession>A0A7D9H4I6</accession>
<reference evidence="2" key="1">
    <citation type="submission" date="2019-07" db="EMBL/GenBank/DDBJ databases">
        <authorList>
            <person name="Weber M."/>
            <person name="Kostadinov I."/>
            <person name="Kostadinov D I."/>
        </authorList>
    </citation>
    <scope>NUCLEOTIDE SEQUENCE</scope>
    <source>
        <strain evidence="2">Gfbio:sag-sample-m06:053724c1-46a9-4a36-b237-ea2bf867836b</strain>
    </source>
</reference>
<dbReference type="EMBL" id="LR633967">
    <property type="protein sequence ID" value="VUX56330.1"/>
    <property type="molecule type" value="Genomic_DNA"/>
</dbReference>
<evidence type="ECO:0000256" key="1">
    <source>
        <dbReference type="SAM" id="Phobius"/>
    </source>
</evidence>
<keyword evidence="1" id="KW-0472">Membrane</keyword>
<sequence>MKSKKINNWLTLIANFGVVIGLALLIYELRQSQNLAEMDAAVRRLDQMQIAQLEFATSEFLVPARIKALSEGVDSLSAVELQRLRSWENTVRLRMLSQYIQYLRGYLDQETADRMINTAVAMLPFWEELGYELDDRTEFERAIRRAAGR</sequence>
<keyword evidence="1" id="KW-1133">Transmembrane helix</keyword>